<dbReference type="Proteomes" id="UP000821845">
    <property type="component" value="Chromosome 2"/>
</dbReference>
<protein>
    <submittedName>
        <fullName evidence="1">Uncharacterized protein</fullName>
    </submittedName>
</protein>
<dbReference type="EMBL" id="CM023482">
    <property type="protein sequence ID" value="KAH6937406.1"/>
    <property type="molecule type" value="Genomic_DNA"/>
</dbReference>
<evidence type="ECO:0000313" key="2">
    <source>
        <dbReference type="Proteomes" id="UP000821845"/>
    </source>
</evidence>
<keyword evidence="2" id="KW-1185">Reference proteome</keyword>
<comment type="caution">
    <text evidence="1">The sequence shown here is derived from an EMBL/GenBank/DDBJ whole genome shotgun (WGS) entry which is preliminary data.</text>
</comment>
<sequence length="126" mass="13225">MPCAPSAREARSEGSRPNPCRGLRRLSTPPARAAPSSDSGIRRNDRAALSAPCQSSGDFSPTPLVSFVLARRAARVVVAQFFPDSSWHVLVDPFSSCGQSAGPSLLCVLGVTPSLQQRALSLPALP</sequence>
<name>A0ACB7STU0_HYAAI</name>
<evidence type="ECO:0000313" key="1">
    <source>
        <dbReference type="EMBL" id="KAH6937406.1"/>
    </source>
</evidence>
<accession>A0ACB7STU0</accession>
<organism evidence="1 2">
    <name type="scientific">Hyalomma asiaticum</name>
    <name type="common">Tick</name>
    <dbReference type="NCBI Taxonomy" id="266040"/>
    <lineage>
        <taxon>Eukaryota</taxon>
        <taxon>Metazoa</taxon>
        <taxon>Ecdysozoa</taxon>
        <taxon>Arthropoda</taxon>
        <taxon>Chelicerata</taxon>
        <taxon>Arachnida</taxon>
        <taxon>Acari</taxon>
        <taxon>Parasitiformes</taxon>
        <taxon>Ixodida</taxon>
        <taxon>Ixodoidea</taxon>
        <taxon>Ixodidae</taxon>
        <taxon>Hyalomminae</taxon>
        <taxon>Hyalomma</taxon>
    </lineage>
</organism>
<gene>
    <name evidence="1" type="ORF">HPB50_000053</name>
</gene>
<reference evidence="1" key="1">
    <citation type="submission" date="2020-05" db="EMBL/GenBank/DDBJ databases">
        <title>Large-scale comparative analyses of tick genomes elucidate their genetic diversity and vector capacities.</title>
        <authorList>
            <person name="Jia N."/>
            <person name="Wang J."/>
            <person name="Shi W."/>
            <person name="Du L."/>
            <person name="Sun Y."/>
            <person name="Zhan W."/>
            <person name="Jiang J."/>
            <person name="Wang Q."/>
            <person name="Zhang B."/>
            <person name="Ji P."/>
            <person name="Sakyi L.B."/>
            <person name="Cui X."/>
            <person name="Yuan T."/>
            <person name="Jiang B."/>
            <person name="Yang W."/>
            <person name="Lam T.T.-Y."/>
            <person name="Chang Q."/>
            <person name="Ding S."/>
            <person name="Wang X."/>
            <person name="Zhu J."/>
            <person name="Ruan X."/>
            <person name="Zhao L."/>
            <person name="Wei J."/>
            <person name="Que T."/>
            <person name="Du C."/>
            <person name="Cheng J."/>
            <person name="Dai P."/>
            <person name="Han X."/>
            <person name="Huang E."/>
            <person name="Gao Y."/>
            <person name="Liu J."/>
            <person name="Shao H."/>
            <person name="Ye R."/>
            <person name="Li L."/>
            <person name="Wei W."/>
            <person name="Wang X."/>
            <person name="Wang C."/>
            <person name="Yang T."/>
            <person name="Huo Q."/>
            <person name="Li W."/>
            <person name="Guo W."/>
            <person name="Chen H."/>
            <person name="Zhou L."/>
            <person name="Ni X."/>
            <person name="Tian J."/>
            <person name="Zhou Y."/>
            <person name="Sheng Y."/>
            <person name="Liu T."/>
            <person name="Pan Y."/>
            <person name="Xia L."/>
            <person name="Li J."/>
            <person name="Zhao F."/>
            <person name="Cao W."/>
        </authorList>
    </citation>
    <scope>NUCLEOTIDE SEQUENCE</scope>
    <source>
        <strain evidence="1">Hyas-2018</strain>
    </source>
</reference>
<proteinExistence type="predicted"/>